<evidence type="ECO:0000313" key="10">
    <source>
        <dbReference type="EMBL" id="CAK9189433.1"/>
    </source>
</evidence>
<dbReference type="Pfam" id="PF00931">
    <property type="entry name" value="NB-ARC"/>
    <property type="match status" value="1"/>
</dbReference>
<evidence type="ECO:0000256" key="3">
    <source>
        <dbReference type="ARBA" id="ARBA00004370"/>
    </source>
</evidence>
<evidence type="ECO:0000256" key="2">
    <source>
        <dbReference type="ARBA" id="ARBA00004240"/>
    </source>
</evidence>
<evidence type="ECO:0000259" key="9">
    <source>
        <dbReference type="Pfam" id="PF00931"/>
    </source>
</evidence>
<sequence length="817" mass="91922">MEPELPWTWDPSRRSRYDDHDVRGKQVAQGSDPQNSRSGQTLDDQSETMIQQASEAGSSGETSTPDRTSSIETPGMEVVDPGEVLEDEEEIEILEAFAKLQRESAKPSIVQSSSICDGGFVNKNNSVLLEHASMPLLEVNKMQFSSNRPTSINDRDKNHSISLGTGKFASVSKVESFQEVECYAPQEVATIAKDEQNEQEAKTTNRIDATPTSIVDASTLHQRGSGTAPGAMPAVRKLEDDSTSDYVQIDPVHIVYPNGILKDPKLVIIFFHGIVSERNIGHAWEETWTSTNDSEGGKPTFWIKEWLPEDMGTNIQILSLSYDANIFGVNDDIIDIGKNLIQSLVGNQRFADLWCAPIVLVGYSFGGLITKSLVVEAQRRCNQSMINDVDLIMNKHCRNYINNLNGMVFYGVPHGGGTDEYSTYFKQQCQNFDSFNKMYSKTQRNLLMNVQLLNRQMEELSVNFDQVKANLNVFAFGEGQPINKNGDVLVPYASAQRLSNNNNYKIEDANHLTICQPRTKNHISYTKLVQILNVCLQEPWLPSLPPHQVGLEERAKDIYKKLEKVPIIGLIGMGGIGKTTLAQKIYHMFHKQYEKFSFLEDVKSKKLDLVQRRLLHDLCGQIKPNSEDVNNYDLKCITNCMMSKKVLVVVDDVGTEKDLKALLQVLIVKGDDINNKVILTCRNWIILKSQGVSEDGKVDMALLNVEQARELFSYHVFKDLSKPIPIGFENIFDKIVKACAGLPLSLEVMGGFLHTHIDLEVEDQILIWEEALQKLNNMEPLYGDENDRLCSTLKICYNALAESERGHKSRRHVIKRK</sequence>
<evidence type="ECO:0000256" key="7">
    <source>
        <dbReference type="SAM" id="Coils"/>
    </source>
</evidence>
<dbReference type="PANTHER" id="PTHR48182">
    <property type="entry name" value="PROTEIN SERAC1"/>
    <property type="match status" value="1"/>
</dbReference>
<accession>A0ABP0T7E6</accession>
<dbReference type="InterPro" id="IPR042197">
    <property type="entry name" value="Apaf_helical"/>
</dbReference>
<name>A0ABP0T7E6_9BRYO</name>
<dbReference type="PANTHER" id="PTHR48182:SF2">
    <property type="entry name" value="PROTEIN SERAC1"/>
    <property type="match status" value="1"/>
</dbReference>
<keyword evidence="6" id="KW-0472">Membrane</keyword>
<evidence type="ECO:0000256" key="5">
    <source>
        <dbReference type="ARBA" id="ARBA00023128"/>
    </source>
</evidence>
<evidence type="ECO:0000256" key="6">
    <source>
        <dbReference type="ARBA" id="ARBA00023136"/>
    </source>
</evidence>
<evidence type="ECO:0000313" key="11">
    <source>
        <dbReference type="Proteomes" id="UP001497512"/>
    </source>
</evidence>
<feature type="region of interest" description="Disordered" evidence="8">
    <location>
        <begin position="1"/>
        <end position="82"/>
    </location>
</feature>
<keyword evidence="7" id="KW-0175">Coiled coil</keyword>
<dbReference type="Gene3D" id="1.10.8.430">
    <property type="entry name" value="Helical domain of apoptotic protease-activating factors"/>
    <property type="match status" value="1"/>
</dbReference>
<dbReference type="Gene3D" id="3.40.50.300">
    <property type="entry name" value="P-loop containing nucleotide triphosphate hydrolases"/>
    <property type="match status" value="1"/>
</dbReference>
<feature type="coiled-coil region" evidence="7">
    <location>
        <begin position="443"/>
        <end position="470"/>
    </location>
</feature>
<keyword evidence="11" id="KW-1185">Reference proteome</keyword>
<dbReference type="InterPro" id="IPR027417">
    <property type="entry name" value="P-loop_NTPase"/>
</dbReference>
<proteinExistence type="predicted"/>
<dbReference type="InterPro" id="IPR052374">
    <property type="entry name" value="SERAC1"/>
</dbReference>
<keyword evidence="5" id="KW-0496">Mitochondrion</keyword>
<feature type="domain" description="NB-ARC" evidence="9">
    <location>
        <begin position="559"/>
        <end position="719"/>
    </location>
</feature>
<dbReference type="InterPro" id="IPR002182">
    <property type="entry name" value="NB-ARC"/>
</dbReference>
<gene>
    <name evidence="10" type="ORF">CSSPTR1EN2_LOCUS84</name>
</gene>
<evidence type="ECO:0000256" key="8">
    <source>
        <dbReference type="SAM" id="MobiDB-lite"/>
    </source>
</evidence>
<feature type="compositionally biased region" description="Basic and acidic residues" evidence="8">
    <location>
        <begin position="11"/>
        <end position="24"/>
    </location>
</feature>
<keyword evidence="4" id="KW-0256">Endoplasmic reticulum</keyword>
<evidence type="ECO:0000256" key="4">
    <source>
        <dbReference type="ARBA" id="ARBA00022824"/>
    </source>
</evidence>
<dbReference type="Proteomes" id="UP001497512">
    <property type="component" value="Chromosome 1"/>
</dbReference>
<dbReference type="SUPFAM" id="SSF53474">
    <property type="entry name" value="alpha/beta-Hydrolases"/>
    <property type="match status" value="1"/>
</dbReference>
<organism evidence="10 11">
    <name type="scientific">Sphagnum troendelagicum</name>
    <dbReference type="NCBI Taxonomy" id="128251"/>
    <lineage>
        <taxon>Eukaryota</taxon>
        <taxon>Viridiplantae</taxon>
        <taxon>Streptophyta</taxon>
        <taxon>Embryophyta</taxon>
        <taxon>Bryophyta</taxon>
        <taxon>Sphagnophytina</taxon>
        <taxon>Sphagnopsida</taxon>
        <taxon>Sphagnales</taxon>
        <taxon>Sphagnaceae</taxon>
        <taxon>Sphagnum</taxon>
    </lineage>
</organism>
<evidence type="ECO:0000256" key="1">
    <source>
        <dbReference type="ARBA" id="ARBA00004173"/>
    </source>
</evidence>
<dbReference type="Gene3D" id="3.40.50.1820">
    <property type="entry name" value="alpha/beta hydrolase"/>
    <property type="match status" value="1"/>
</dbReference>
<dbReference type="InterPro" id="IPR029058">
    <property type="entry name" value="AB_hydrolase_fold"/>
</dbReference>
<protein>
    <recommendedName>
        <fullName evidence="9">NB-ARC domain-containing protein</fullName>
    </recommendedName>
</protein>
<dbReference type="EMBL" id="OZ019893">
    <property type="protein sequence ID" value="CAK9189433.1"/>
    <property type="molecule type" value="Genomic_DNA"/>
</dbReference>
<reference evidence="10 11" key="1">
    <citation type="submission" date="2024-02" db="EMBL/GenBank/DDBJ databases">
        <authorList>
            <consortium name="ELIXIR-Norway"/>
            <consortium name="Elixir Norway"/>
        </authorList>
    </citation>
    <scope>NUCLEOTIDE SEQUENCE [LARGE SCALE GENOMIC DNA]</scope>
</reference>
<comment type="subcellular location">
    <subcellularLocation>
        <location evidence="2">Endoplasmic reticulum</location>
    </subcellularLocation>
    <subcellularLocation>
        <location evidence="3">Membrane</location>
    </subcellularLocation>
    <subcellularLocation>
        <location evidence="1">Mitochondrion</location>
    </subcellularLocation>
</comment>
<dbReference type="SUPFAM" id="SSF52540">
    <property type="entry name" value="P-loop containing nucleoside triphosphate hydrolases"/>
    <property type="match status" value="1"/>
</dbReference>
<dbReference type="PRINTS" id="PR00364">
    <property type="entry name" value="DISEASERSIST"/>
</dbReference>
<feature type="compositionally biased region" description="Polar residues" evidence="8">
    <location>
        <begin position="28"/>
        <end position="72"/>
    </location>
</feature>